<proteinExistence type="inferred from homology"/>
<feature type="compositionally biased region" description="Basic residues" evidence="4">
    <location>
        <begin position="72"/>
        <end position="91"/>
    </location>
</feature>
<feature type="compositionally biased region" description="Acidic residues" evidence="4">
    <location>
        <begin position="149"/>
        <end position="168"/>
    </location>
</feature>
<dbReference type="InterPro" id="IPR005343">
    <property type="entry name" value="Noc2"/>
</dbReference>
<reference evidence="5" key="1">
    <citation type="submission" date="2022-11" db="EMBL/GenBank/DDBJ databases">
        <title>Genome Sequence of Cubamyces cubensis.</title>
        <authorList>
            <person name="Buettner E."/>
        </authorList>
    </citation>
    <scope>NUCLEOTIDE SEQUENCE</scope>
    <source>
        <strain evidence="5">MPL-01</strain>
    </source>
</reference>
<keyword evidence="3" id="KW-0539">Nucleus</keyword>
<comment type="caution">
    <text evidence="5">The sequence shown here is derived from an EMBL/GenBank/DDBJ whole genome shotgun (WGS) entry which is preliminary data.</text>
</comment>
<keyword evidence="6" id="KW-1185">Reference proteome</keyword>
<dbReference type="AlphaFoldDB" id="A0AAD7XC91"/>
<accession>A0AAD7XC91</accession>
<organism evidence="5 6">
    <name type="scientific">Trametes cubensis</name>
    <dbReference type="NCBI Taxonomy" id="1111947"/>
    <lineage>
        <taxon>Eukaryota</taxon>
        <taxon>Fungi</taxon>
        <taxon>Dikarya</taxon>
        <taxon>Basidiomycota</taxon>
        <taxon>Agaricomycotina</taxon>
        <taxon>Agaricomycetes</taxon>
        <taxon>Polyporales</taxon>
        <taxon>Polyporaceae</taxon>
        <taxon>Trametes</taxon>
    </lineage>
</organism>
<dbReference type="PANTHER" id="PTHR12687:SF4">
    <property type="entry name" value="NUCLEOLAR COMPLEX PROTEIN 2 HOMOLOG"/>
    <property type="match status" value="1"/>
</dbReference>
<dbReference type="GO" id="GO:0005654">
    <property type="term" value="C:nucleoplasm"/>
    <property type="evidence" value="ECO:0007669"/>
    <property type="project" value="TreeGrafter"/>
</dbReference>
<name>A0AAD7XC91_9APHY</name>
<feature type="compositionally biased region" description="Acidic residues" evidence="4">
    <location>
        <begin position="100"/>
        <end position="114"/>
    </location>
</feature>
<comment type="similarity">
    <text evidence="2">Belongs to the NOC2 family.</text>
</comment>
<dbReference type="EMBL" id="JAPEVG010000111">
    <property type="protein sequence ID" value="KAJ8482574.1"/>
    <property type="molecule type" value="Genomic_DNA"/>
</dbReference>
<evidence type="ECO:0000256" key="1">
    <source>
        <dbReference type="ARBA" id="ARBA00004123"/>
    </source>
</evidence>
<dbReference type="PANTHER" id="PTHR12687">
    <property type="entry name" value="NUCLEOLAR COMPLEX 2 AND RAD4-RELATED"/>
    <property type="match status" value="1"/>
</dbReference>
<evidence type="ECO:0000256" key="3">
    <source>
        <dbReference type="ARBA" id="ARBA00023242"/>
    </source>
</evidence>
<evidence type="ECO:0000313" key="5">
    <source>
        <dbReference type="EMBL" id="KAJ8482574.1"/>
    </source>
</evidence>
<dbReference type="GO" id="GO:0042273">
    <property type="term" value="P:ribosomal large subunit biogenesis"/>
    <property type="evidence" value="ECO:0007669"/>
    <property type="project" value="TreeGrafter"/>
</dbReference>
<sequence>MESNGPDLNLWALRTARSKVLERGSQTRPERLHIESASSVLLIPYYALSGMGKKAAKSTRKFAASGQLKKTIQARRKFRDIKKKAEKRKGGKGKEREVHEDEDVSEDEEQDVEETSGKFKGMSVDDFLGGGFMQGDSDEEGSQSGGEAMSEDEEDEEEGSEYADDNESFADVDDLEDEGEAHLMELSKLAEKDPEFYKYLQENDRELLEFSLNDANAAVDEDGDEDAEAMEEDTTPVLTKEILQRWQKALLDHRSLKALRKMLIAFRSAAHMNEEDQVLAWRIDSSTVYNKLVTTALRYTPVVLEHHCPYRSLPSGKFKAPTQTNKWKTLQKLILSYFHNVLHLMGQISDDDMLRLAFTETAKLVPYVTSSRKTVKAYLKTCLNYWSSAEDSVRISAFLSVRRLAAATDESIVDLVLKNTYLTLVRSCKSTSAHTLPAINLMKNSASELFCADHAASYQHAFGYIRQLAIHLRNSMKTKTKEAYKQVYNWQYVHCVDFWALVIARACDKQTLIERGGQESELKALIYPLVQVALGAARLIHNARSFPFHLHIVRSILHLTRHTNTYVPLAPYLLPILTSTLSASSKPKPSTLRPLDFETHIRAPQQYLKTRVYNEGLAEESAFLLAEYLASPPVQGSIGFPEVIVPIVLLLRKAIKGAKGAQGKLAKTKEAGIAKALVDRIEESGRWAEQKRKGVVFAPGKMGEVERWEESLKVEDSPLARYVKVQRKAREKRRKLVEKAREGSDEILED</sequence>
<evidence type="ECO:0000256" key="4">
    <source>
        <dbReference type="SAM" id="MobiDB-lite"/>
    </source>
</evidence>
<dbReference type="Proteomes" id="UP001215151">
    <property type="component" value="Unassembled WGS sequence"/>
</dbReference>
<dbReference type="GO" id="GO:0005730">
    <property type="term" value="C:nucleolus"/>
    <property type="evidence" value="ECO:0007669"/>
    <property type="project" value="TreeGrafter"/>
</dbReference>
<comment type="subcellular location">
    <subcellularLocation>
        <location evidence="1">Nucleus</location>
    </subcellularLocation>
</comment>
<protein>
    <recommendedName>
        <fullName evidence="7">Noc2-domain-containing protein</fullName>
    </recommendedName>
</protein>
<gene>
    <name evidence="5" type="ORF">ONZ51_g5264</name>
</gene>
<dbReference type="GO" id="GO:0030691">
    <property type="term" value="C:Noc2p-Noc3p complex"/>
    <property type="evidence" value="ECO:0007669"/>
    <property type="project" value="TreeGrafter"/>
</dbReference>
<evidence type="ECO:0000313" key="6">
    <source>
        <dbReference type="Proteomes" id="UP001215151"/>
    </source>
</evidence>
<evidence type="ECO:0000256" key="2">
    <source>
        <dbReference type="ARBA" id="ARBA00005907"/>
    </source>
</evidence>
<dbReference type="GO" id="GO:0030690">
    <property type="term" value="C:Noc1p-Noc2p complex"/>
    <property type="evidence" value="ECO:0007669"/>
    <property type="project" value="TreeGrafter"/>
</dbReference>
<feature type="region of interest" description="Disordered" evidence="4">
    <location>
        <begin position="62"/>
        <end position="168"/>
    </location>
</feature>
<evidence type="ECO:0008006" key="7">
    <source>
        <dbReference type="Google" id="ProtNLM"/>
    </source>
</evidence>
<dbReference type="Pfam" id="PF03715">
    <property type="entry name" value="Noc2"/>
    <property type="match status" value="1"/>
</dbReference>